<reference evidence="10" key="1">
    <citation type="submission" date="2010-12" db="EMBL/GenBank/DDBJ databases">
        <title>Complete sequence of Variovorax paradoxus EPS.</title>
        <authorList>
            <consortium name="US DOE Joint Genome Institute"/>
            <person name="Lucas S."/>
            <person name="Copeland A."/>
            <person name="Lapidus A."/>
            <person name="Cheng J.-F."/>
            <person name="Goodwin L."/>
            <person name="Pitluck S."/>
            <person name="Teshima H."/>
            <person name="Detter J.C."/>
            <person name="Han C."/>
            <person name="Tapia R."/>
            <person name="Land M."/>
            <person name="Hauser L."/>
            <person name="Kyrpides N."/>
            <person name="Ivanova N."/>
            <person name="Ovchinnikova G."/>
            <person name="Orwin P."/>
            <person name="Han J.-I.G."/>
            <person name="Woyke T."/>
        </authorList>
    </citation>
    <scope>NUCLEOTIDE SEQUENCE [LARGE SCALE GENOMIC DNA]</scope>
    <source>
        <strain evidence="10">EPS</strain>
    </source>
</reference>
<comment type="similarity">
    <text evidence="4">Belongs to the YigI thioesterase family.</text>
</comment>
<dbReference type="InterPro" id="IPR006683">
    <property type="entry name" value="Thioestr_dom"/>
</dbReference>
<accession>E6V9Y5</accession>
<evidence type="ECO:0000256" key="3">
    <source>
        <dbReference type="ARBA" id="ARBA00036002"/>
    </source>
</evidence>
<evidence type="ECO:0000313" key="9">
    <source>
        <dbReference type="EMBL" id="ADU37369.1"/>
    </source>
</evidence>
<name>E6V9Y5_VARPE</name>
<dbReference type="AlphaFoldDB" id="E6V9Y5"/>
<evidence type="ECO:0000256" key="5">
    <source>
        <dbReference type="ARBA" id="ARBA00038894"/>
    </source>
</evidence>
<comment type="catalytic activity">
    <reaction evidence="7">
        <text>a medium-chain fatty acyl-CoA + H2O = a medium-chain fatty acid + CoA + H(+)</text>
        <dbReference type="Rhea" id="RHEA:68184"/>
        <dbReference type="ChEBI" id="CHEBI:15377"/>
        <dbReference type="ChEBI" id="CHEBI:15378"/>
        <dbReference type="ChEBI" id="CHEBI:57287"/>
        <dbReference type="ChEBI" id="CHEBI:59558"/>
        <dbReference type="ChEBI" id="CHEBI:90546"/>
    </reaction>
</comment>
<dbReference type="eggNOG" id="COG2050">
    <property type="taxonomic scope" value="Bacteria"/>
</dbReference>
<comment type="catalytic activity">
    <reaction evidence="2">
        <text>a fatty acyl-CoA + H2O = a fatty acid + CoA + H(+)</text>
        <dbReference type="Rhea" id="RHEA:16781"/>
        <dbReference type="ChEBI" id="CHEBI:15377"/>
        <dbReference type="ChEBI" id="CHEBI:15378"/>
        <dbReference type="ChEBI" id="CHEBI:28868"/>
        <dbReference type="ChEBI" id="CHEBI:57287"/>
        <dbReference type="ChEBI" id="CHEBI:77636"/>
        <dbReference type="EC" id="3.1.2.20"/>
    </reaction>
</comment>
<reference evidence="9 10" key="2">
    <citation type="journal article" date="2013" name="Genome Announc.">
        <title>Genome of the Root-Associated Plant Growth-Promoting Bacterium Variovorax paradoxus Strain EPS.</title>
        <authorList>
            <person name="Han J.I."/>
            <person name="Spain J.C."/>
            <person name="Leadbetter J.R."/>
            <person name="Ovchinnikova G."/>
            <person name="Goodwin L.A."/>
            <person name="Han C.S."/>
            <person name="Woyke T."/>
            <person name="Davenport K.W."/>
            <person name="Orwin P.M."/>
        </authorList>
    </citation>
    <scope>NUCLEOTIDE SEQUENCE [LARGE SCALE GENOMIC DNA]</scope>
    <source>
        <strain evidence="9 10">EPS</strain>
    </source>
</reference>
<evidence type="ECO:0000256" key="7">
    <source>
        <dbReference type="ARBA" id="ARBA00048062"/>
    </source>
</evidence>
<dbReference type="HOGENOM" id="CLU_089876_5_0_4"/>
<dbReference type="InterPro" id="IPR029069">
    <property type="entry name" value="HotDog_dom_sf"/>
</dbReference>
<dbReference type="PANTHER" id="PTHR43240:SF20">
    <property type="entry name" value="MEDIUM_LONG-CHAIN ACYL-COA THIOESTERASE YIGI"/>
    <property type="match status" value="1"/>
</dbReference>
<dbReference type="Pfam" id="PF03061">
    <property type="entry name" value="4HBT"/>
    <property type="match status" value="1"/>
</dbReference>
<dbReference type="GO" id="GO:0047617">
    <property type="term" value="F:fatty acyl-CoA hydrolase activity"/>
    <property type="evidence" value="ECO:0007669"/>
    <property type="project" value="UniProtKB-EC"/>
</dbReference>
<comment type="catalytic activity">
    <reaction evidence="3">
        <text>a long-chain fatty acyl-CoA + H2O = a long-chain fatty acid + CoA + H(+)</text>
        <dbReference type="Rhea" id="RHEA:67680"/>
        <dbReference type="ChEBI" id="CHEBI:15377"/>
        <dbReference type="ChEBI" id="CHEBI:15378"/>
        <dbReference type="ChEBI" id="CHEBI:57287"/>
        <dbReference type="ChEBI" id="CHEBI:57560"/>
        <dbReference type="ChEBI" id="CHEBI:83139"/>
    </reaction>
</comment>
<gene>
    <name evidence="9" type="ordered locus">Varpa_3183</name>
</gene>
<feature type="domain" description="Thioesterase" evidence="8">
    <location>
        <begin position="59"/>
        <end position="132"/>
    </location>
</feature>
<dbReference type="KEGG" id="vpe:Varpa_3183"/>
<dbReference type="RefSeq" id="WP_013541597.1">
    <property type="nucleotide sequence ID" value="NC_014931.1"/>
</dbReference>
<dbReference type="Proteomes" id="UP000008917">
    <property type="component" value="Chromosome"/>
</dbReference>
<protein>
    <recommendedName>
        <fullName evidence="6">Medium/long-chain acyl-CoA thioesterase YigI</fullName>
        <ecNumber evidence="5">3.1.2.20</ecNumber>
    </recommendedName>
</protein>
<dbReference type="Gene3D" id="3.10.129.10">
    <property type="entry name" value="Hotdog Thioesterase"/>
    <property type="match status" value="1"/>
</dbReference>
<keyword evidence="1" id="KW-0378">Hydrolase</keyword>
<evidence type="ECO:0000256" key="1">
    <source>
        <dbReference type="ARBA" id="ARBA00022801"/>
    </source>
</evidence>
<dbReference type="SUPFAM" id="SSF54637">
    <property type="entry name" value="Thioesterase/thiol ester dehydrase-isomerase"/>
    <property type="match status" value="1"/>
</dbReference>
<dbReference type="NCBIfam" id="TIGR00369">
    <property type="entry name" value="unchar_dom_1"/>
    <property type="match status" value="1"/>
</dbReference>
<sequence>MSGGDTQVSPEAFLAMLEMGRGVLASQPFSVLIGAEMHALSPGKVDLQLPLTAQLKQQNGFAHGGIVSYMADNALTFAGGTALRVPVVTSEFKINYVRPAVGDRLIARAKAVHTGSSQAVCTCEIFAVTGGVEKLCALAQGTIAKLPESSKK</sequence>
<evidence type="ECO:0000259" key="8">
    <source>
        <dbReference type="Pfam" id="PF03061"/>
    </source>
</evidence>
<dbReference type="PANTHER" id="PTHR43240">
    <property type="entry name" value="1,4-DIHYDROXY-2-NAPHTHOYL-COA THIOESTERASE 1"/>
    <property type="match status" value="1"/>
</dbReference>
<evidence type="ECO:0000256" key="2">
    <source>
        <dbReference type="ARBA" id="ARBA00035880"/>
    </source>
</evidence>
<evidence type="ECO:0000256" key="6">
    <source>
        <dbReference type="ARBA" id="ARBA00040062"/>
    </source>
</evidence>
<evidence type="ECO:0000256" key="4">
    <source>
        <dbReference type="ARBA" id="ARBA00038381"/>
    </source>
</evidence>
<dbReference type="InterPro" id="IPR003736">
    <property type="entry name" value="PAAI_dom"/>
</dbReference>
<dbReference type="EC" id="3.1.2.20" evidence="5"/>
<dbReference type="EMBL" id="CP002417">
    <property type="protein sequence ID" value="ADU37369.1"/>
    <property type="molecule type" value="Genomic_DNA"/>
</dbReference>
<proteinExistence type="inferred from homology"/>
<evidence type="ECO:0000313" key="10">
    <source>
        <dbReference type="Proteomes" id="UP000008917"/>
    </source>
</evidence>
<dbReference type="STRING" id="595537.Varpa_3183"/>
<organism evidence="9 10">
    <name type="scientific">Variovorax paradoxus (strain EPS)</name>
    <dbReference type="NCBI Taxonomy" id="595537"/>
    <lineage>
        <taxon>Bacteria</taxon>
        <taxon>Pseudomonadati</taxon>
        <taxon>Pseudomonadota</taxon>
        <taxon>Betaproteobacteria</taxon>
        <taxon>Burkholderiales</taxon>
        <taxon>Comamonadaceae</taxon>
        <taxon>Variovorax</taxon>
    </lineage>
</organism>
<dbReference type="CDD" id="cd03443">
    <property type="entry name" value="PaaI_thioesterase"/>
    <property type="match status" value="1"/>
</dbReference>